<evidence type="ECO:0000259" key="6">
    <source>
        <dbReference type="PROSITE" id="PS51686"/>
    </source>
</evidence>
<dbReference type="InterPro" id="IPR029063">
    <property type="entry name" value="SAM-dependent_MTases_sf"/>
</dbReference>
<evidence type="ECO:0000256" key="5">
    <source>
        <dbReference type="PROSITE-ProRule" id="PRU01023"/>
    </source>
</evidence>
<dbReference type="InterPro" id="IPR001678">
    <property type="entry name" value="MeTrfase_RsmB-F_NOP2_dom"/>
</dbReference>
<keyword evidence="2 5" id="KW-0808">Transferase</keyword>
<name>A0A6L8W5M5_9PROT</name>
<dbReference type="FunFam" id="3.40.50.150:FF:000257">
    <property type="entry name" value="16S rRNA methyltransferase"/>
    <property type="match status" value="1"/>
</dbReference>
<evidence type="ECO:0000313" key="7">
    <source>
        <dbReference type="EMBL" id="MZR29680.1"/>
    </source>
</evidence>
<comment type="caution">
    <text evidence="7">The sequence shown here is derived from an EMBL/GenBank/DDBJ whole genome shotgun (WGS) entry which is preliminary data.</text>
</comment>
<feature type="binding site" evidence="5">
    <location>
        <position position="263"/>
    </location>
    <ligand>
        <name>S-adenosyl-L-methionine</name>
        <dbReference type="ChEBI" id="CHEBI:59789"/>
    </ligand>
</feature>
<keyword evidence="4 5" id="KW-0694">RNA-binding</keyword>
<proteinExistence type="inferred from homology"/>
<feature type="binding site" evidence="5">
    <location>
        <position position="305"/>
    </location>
    <ligand>
        <name>S-adenosyl-L-methionine</name>
        <dbReference type="ChEBI" id="CHEBI:59789"/>
    </ligand>
</feature>
<dbReference type="EMBL" id="WTUW01000001">
    <property type="protein sequence ID" value="MZR29680.1"/>
    <property type="molecule type" value="Genomic_DNA"/>
</dbReference>
<evidence type="ECO:0000256" key="2">
    <source>
        <dbReference type="ARBA" id="ARBA00022679"/>
    </source>
</evidence>
<dbReference type="PROSITE" id="PS51686">
    <property type="entry name" value="SAM_MT_RSMB_NOP"/>
    <property type="match status" value="1"/>
</dbReference>
<dbReference type="GO" id="GO:0008173">
    <property type="term" value="F:RNA methyltransferase activity"/>
    <property type="evidence" value="ECO:0007669"/>
    <property type="project" value="InterPro"/>
</dbReference>
<reference evidence="7 8" key="1">
    <citation type="submission" date="2019-12" db="EMBL/GenBank/DDBJ databases">
        <title>Snethiella sp. nov. sp. isolated from sea sand.</title>
        <authorList>
            <person name="Kim J."/>
            <person name="Jeong S.E."/>
            <person name="Jung H.S."/>
            <person name="Jeon C.O."/>
        </authorList>
    </citation>
    <scope>NUCLEOTIDE SEQUENCE [LARGE SCALE GENOMIC DNA]</scope>
    <source>
        <strain evidence="7 8">DP05</strain>
    </source>
</reference>
<feature type="binding site" evidence="5">
    <location>
        <position position="289"/>
    </location>
    <ligand>
        <name>S-adenosyl-L-methionine</name>
        <dbReference type="ChEBI" id="CHEBI:59789"/>
    </ligand>
</feature>
<dbReference type="PRINTS" id="PR02008">
    <property type="entry name" value="RCMTFAMILY"/>
</dbReference>
<evidence type="ECO:0000313" key="8">
    <source>
        <dbReference type="Proteomes" id="UP000476030"/>
    </source>
</evidence>
<feature type="domain" description="SAM-dependent MTase RsmB/NOP-type" evidence="6">
    <location>
        <begin position="134"/>
        <end position="423"/>
    </location>
</feature>
<gene>
    <name evidence="7" type="ORF">GQE98_03435</name>
</gene>
<evidence type="ECO:0000256" key="1">
    <source>
        <dbReference type="ARBA" id="ARBA00022603"/>
    </source>
</evidence>
<sequence length="428" mass="46743">MTKSSANSRAAAVRLLIRVLQKQQPLEDALDPVLQGFPARDRALTRAITSTTLRHLGVIDALIDKMLDRPLPEKAQEIRHILRIGITQILYLNIPSHAAVHDTVALVPDRSKHKGLVNALLRRIDRQGEKLLAKIDIPRVNTPAWLWESWVRHYGDETARLIAKAHLTEASLDISVKTDPGKWEAELNSELLPTGTLRRATITTLNELPGYDDGEWWVQDAAAALPAKLLGDISGKLIIDLCAAPGGKTAQLAAAGAKVIALDRSKNRLKRLTENMERLRLPVIVDVGDAESFVPDQQPDGILLDAPCSSTGTLRRHPDVAYLKSQADVEKLSGLQARLLDNSAQMLKTGGLLVYSVCSLQPEEGEAQVAAFLERNPLFVREAIKAEEIGGAGDLINSEGDLRSLPFHLGGMDGFYAARLRKISTSSA</sequence>
<dbReference type="Pfam" id="PF01029">
    <property type="entry name" value="NusB"/>
    <property type="match status" value="1"/>
</dbReference>
<dbReference type="RefSeq" id="WP_161314132.1">
    <property type="nucleotide sequence ID" value="NZ_WTUW01000001.1"/>
</dbReference>
<keyword evidence="8" id="KW-1185">Reference proteome</keyword>
<dbReference type="Proteomes" id="UP000476030">
    <property type="component" value="Unassembled WGS sequence"/>
</dbReference>
<dbReference type="Gene3D" id="3.40.50.150">
    <property type="entry name" value="Vaccinia Virus protein VP39"/>
    <property type="match status" value="1"/>
</dbReference>
<dbReference type="GO" id="GO:0001510">
    <property type="term" value="P:RNA methylation"/>
    <property type="evidence" value="ECO:0007669"/>
    <property type="project" value="InterPro"/>
</dbReference>
<dbReference type="GO" id="GO:0003723">
    <property type="term" value="F:RNA binding"/>
    <property type="evidence" value="ECO:0007669"/>
    <property type="project" value="UniProtKB-UniRule"/>
</dbReference>
<feature type="active site" description="Nucleophile" evidence="5">
    <location>
        <position position="358"/>
    </location>
</feature>
<protein>
    <submittedName>
        <fullName evidence="7">MFS transporter</fullName>
    </submittedName>
</protein>
<dbReference type="SUPFAM" id="SSF53335">
    <property type="entry name" value="S-adenosyl-L-methionine-dependent methyltransferases"/>
    <property type="match status" value="1"/>
</dbReference>
<dbReference type="CDD" id="cd02440">
    <property type="entry name" value="AdoMet_MTases"/>
    <property type="match status" value="1"/>
</dbReference>
<dbReference type="AlphaFoldDB" id="A0A6L8W5M5"/>
<accession>A0A6L8W5M5</accession>
<dbReference type="InterPro" id="IPR006027">
    <property type="entry name" value="NusB_RsmB_TIM44"/>
</dbReference>
<evidence type="ECO:0000256" key="3">
    <source>
        <dbReference type="ARBA" id="ARBA00022691"/>
    </source>
</evidence>
<dbReference type="InterPro" id="IPR049560">
    <property type="entry name" value="MeTrfase_RsmB-F_NOP2_cat"/>
</dbReference>
<evidence type="ECO:0000256" key="4">
    <source>
        <dbReference type="ARBA" id="ARBA00022884"/>
    </source>
</evidence>
<dbReference type="InterPro" id="IPR035926">
    <property type="entry name" value="NusB-like_sf"/>
</dbReference>
<dbReference type="SUPFAM" id="SSF48013">
    <property type="entry name" value="NusB-like"/>
    <property type="match status" value="1"/>
</dbReference>
<dbReference type="Gene3D" id="1.10.940.10">
    <property type="entry name" value="NusB-like"/>
    <property type="match status" value="1"/>
</dbReference>
<dbReference type="PANTHER" id="PTHR22807">
    <property type="entry name" value="NOP2 YEAST -RELATED NOL1/NOP2/FMU SUN DOMAIN-CONTAINING"/>
    <property type="match status" value="1"/>
</dbReference>
<dbReference type="GO" id="GO:0006355">
    <property type="term" value="P:regulation of DNA-templated transcription"/>
    <property type="evidence" value="ECO:0007669"/>
    <property type="project" value="InterPro"/>
</dbReference>
<organism evidence="7 8">
    <name type="scientific">Sneathiella litorea</name>
    <dbReference type="NCBI Taxonomy" id="2606216"/>
    <lineage>
        <taxon>Bacteria</taxon>
        <taxon>Pseudomonadati</taxon>
        <taxon>Pseudomonadota</taxon>
        <taxon>Alphaproteobacteria</taxon>
        <taxon>Sneathiellales</taxon>
        <taxon>Sneathiellaceae</taxon>
        <taxon>Sneathiella</taxon>
    </lineage>
</organism>
<keyword evidence="3 5" id="KW-0949">S-adenosyl-L-methionine</keyword>
<comment type="similarity">
    <text evidence="5">Belongs to the class I-like SAM-binding methyltransferase superfamily. RsmB/NOP family.</text>
</comment>
<dbReference type="PANTHER" id="PTHR22807:SF61">
    <property type="entry name" value="NOL1_NOP2_SUN FAMILY PROTEIN _ ANTITERMINATION NUSB DOMAIN-CONTAINING PROTEIN"/>
    <property type="match status" value="1"/>
</dbReference>
<dbReference type="InterPro" id="IPR023267">
    <property type="entry name" value="RCMT"/>
</dbReference>
<dbReference type="Pfam" id="PF01189">
    <property type="entry name" value="Methyltr_RsmB-F"/>
    <property type="match status" value="1"/>
</dbReference>
<feature type="binding site" evidence="5">
    <location>
        <begin position="242"/>
        <end position="248"/>
    </location>
    <ligand>
        <name>S-adenosyl-L-methionine</name>
        <dbReference type="ChEBI" id="CHEBI:59789"/>
    </ligand>
</feature>
<keyword evidence="1 5" id="KW-0489">Methyltransferase</keyword>